<evidence type="ECO:0000313" key="2">
    <source>
        <dbReference type="EnsemblMetazoa" id="CJA39047.1"/>
    </source>
</evidence>
<reference evidence="3" key="1">
    <citation type="submission" date="2010-08" db="EMBL/GenBank/DDBJ databases">
        <authorList>
            <consortium name="Caenorhabditis japonica Sequencing Consortium"/>
            <person name="Wilson R.K."/>
        </authorList>
    </citation>
    <scope>NUCLEOTIDE SEQUENCE [LARGE SCALE GENOMIC DNA]</scope>
    <source>
        <strain evidence="3">DF5081</strain>
    </source>
</reference>
<evidence type="ECO:0000256" key="1">
    <source>
        <dbReference type="SAM" id="Coils"/>
    </source>
</evidence>
<protein>
    <submittedName>
        <fullName evidence="2">Uncharacterized protein</fullName>
    </submittedName>
</protein>
<dbReference type="EnsemblMetazoa" id="CJA39047.1">
    <property type="protein sequence ID" value="CJA39047.1"/>
    <property type="gene ID" value="WBGene00214894"/>
</dbReference>
<keyword evidence="1" id="KW-0175">Coiled coil</keyword>
<dbReference type="AlphaFoldDB" id="A0A8R1IM21"/>
<keyword evidence="3" id="KW-1185">Reference proteome</keyword>
<feature type="coiled-coil region" evidence="1">
    <location>
        <begin position="143"/>
        <end position="177"/>
    </location>
</feature>
<proteinExistence type="predicted"/>
<sequence length="188" mass="22224">MEDNESGVTKVEMPLDVMDGTRTSVTKGSELSIEERHMSVKQRRKLWKNFARFVDTAEKVEKLVMEKLLSVQRCTLRQREMIVGPIEEFRKELWERFEEIGRDKWSRAVLRLMREQDLETVEELRELCEQGGPGDRSSKRGSCENHQNELIRLKAENERLEARIRECEAEKLRAEKLLRPFYSKRPGS</sequence>
<accession>A0A8R1IM21</accession>
<dbReference type="Proteomes" id="UP000005237">
    <property type="component" value="Unassembled WGS sequence"/>
</dbReference>
<evidence type="ECO:0000313" key="3">
    <source>
        <dbReference type="Proteomes" id="UP000005237"/>
    </source>
</evidence>
<organism evidence="2 3">
    <name type="scientific">Caenorhabditis japonica</name>
    <dbReference type="NCBI Taxonomy" id="281687"/>
    <lineage>
        <taxon>Eukaryota</taxon>
        <taxon>Metazoa</taxon>
        <taxon>Ecdysozoa</taxon>
        <taxon>Nematoda</taxon>
        <taxon>Chromadorea</taxon>
        <taxon>Rhabditida</taxon>
        <taxon>Rhabditina</taxon>
        <taxon>Rhabditomorpha</taxon>
        <taxon>Rhabditoidea</taxon>
        <taxon>Rhabditidae</taxon>
        <taxon>Peloderinae</taxon>
        <taxon>Caenorhabditis</taxon>
    </lineage>
</organism>
<name>A0A8R1IM21_CAEJA</name>
<reference evidence="2" key="2">
    <citation type="submission" date="2022-06" db="UniProtKB">
        <authorList>
            <consortium name="EnsemblMetazoa"/>
        </authorList>
    </citation>
    <scope>IDENTIFICATION</scope>
    <source>
        <strain evidence="2">DF5081</strain>
    </source>
</reference>